<dbReference type="SUPFAM" id="SSF48498">
    <property type="entry name" value="Tetracyclin repressor-like, C-terminal domain"/>
    <property type="match status" value="1"/>
</dbReference>
<keyword evidence="1" id="KW-0805">Transcription regulation</keyword>
<dbReference type="OrthoDB" id="3237195at2"/>
<dbReference type="EMBL" id="CP034587">
    <property type="protein sequence ID" value="AZQ72792.1"/>
    <property type="molecule type" value="Genomic_DNA"/>
</dbReference>
<protein>
    <submittedName>
        <fullName evidence="6">TetR family transcriptional regulator</fullName>
    </submittedName>
</protein>
<dbReference type="Pfam" id="PF21935">
    <property type="entry name" value="TetR_C_45"/>
    <property type="match status" value="1"/>
</dbReference>
<proteinExistence type="predicted"/>
<dbReference type="PROSITE" id="PS50977">
    <property type="entry name" value="HTH_TETR_2"/>
    <property type="match status" value="1"/>
</dbReference>
<dbReference type="NCBIfam" id="NF041196">
    <property type="entry name" value="ScbR_bind_reg"/>
    <property type="match status" value="1"/>
</dbReference>
<feature type="DNA-binding region" description="H-T-H motif" evidence="4">
    <location>
        <begin position="29"/>
        <end position="48"/>
    </location>
</feature>
<dbReference type="PANTHER" id="PTHR30055:SF234">
    <property type="entry name" value="HTH-TYPE TRANSCRIPTIONAL REGULATOR BETI"/>
    <property type="match status" value="1"/>
</dbReference>
<keyword evidence="2 4" id="KW-0238">DNA-binding</keyword>
<evidence type="ECO:0000256" key="3">
    <source>
        <dbReference type="ARBA" id="ARBA00023163"/>
    </source>
</evidence>
<dbReference type="GO" id="GO:0000976">
    <property type="term" value="F:transcription cis-regulatory region binding"/>
    <property type="evidence" value="ECO:0007669"/>
    <property type="project" value="TreeGrafter"/>
</dbReference>
<evidence type="ECO:0000256" key="2">
    <source>
        <dbReference type="ARBA" id="ARBA00023125"/>
    </source>
</evidence>
<dbReference type="Proteomes" id="UP000267900">
    <property type="component" value="Chromosome"/>
</dbReference>
<dbReference type="InterPro" id="IPR050109">
    <property type="entry name" value="HTH-type_TetR-like_transc_reg"/>
</dbReference>
<organism evidence="6 7">
    <name type="scientific">Streptomyces luteoverticillatus</name>
    <name type="common">Streptoverticillium luteoverticillatus</name>
    <dbReference type="NCBI Taxonomy" id="66425"/>
    <lineage>
        <taxon>Bacteria</taxon>
        <taxon>Bacillati</taxon>
        <taxon>Actinomycetota</taxon>
        <taxon>Actinomycetes</taxon>
        <taxon>Kitasatosporales</taxon>
        <taxon>Streptomycetaceae</taxon>
        <taxon>Streptomyces</taxon>
    </lineage>
</organism>
<evidence type="ECO:0000313" key="6">
    <source>
        <dbReference type="EMBL" id="AZQ72792.1"/>
    </source>
</evidence>
<dbReference type="InterPro" id="IPR054126">
    <property type="entry name" value="CprB_TetR_C"/>
</dbReference>
<sequence>MQERSGRTRRRLLEAAAAQIDARGYADAKLSDISRCAEVTTGALYFHFSSKTDLAEAVQRAGCEMLDETVDHLLTRCSPMQALIDITHVLARWVCEEPIVRAALRIGRERGRDGSAIVDFHAVCVRTGLRLLRDARATQGVIRADVSADSVEGLVTAVLSGAEADACRGMDPDRLAARLTGMWDLLVDAIVVRELRAGLRTGPPHAPLPHGRAHEAVTA</sequence>
<dbReference type="InterPro" id="IPR036271">
    <property type="entry name" value="Tet_transcr_reg_TetR-rel_C_sf"/>
</dbReference>
<keyword evidence="7" id="KW-1185">Reference proteome</keyword>
<name>A0A3S9PKF6_STRLT</name>
<dbReference type="InterPro" id="IPR047923">
    <property type="entry name" value="ArpA-like"/>
</dbReference>
<gene>
    <name evidence="6" type="ORF">EKH77_17585</name>
</gene>
<dbReference type="PANTHER" id="PTHR30055">
    <property type="entry name" value="HTH-TYPE TRANSCRIPTIONAL REGULATOR RUTR"/>
    <property type="match status" value="1"/>
</dbReference>
<dbReference type="Pfam" id="PF00440">
    <property type="entry name" value="TetR_N"/>
    <property type="match status" value="1"/>
</dbReference>
<keyword evidence="3" id="KW-0804">Transcription</keyword>
<dbReference type="InterPro" id="IPR001647">
    <property type="entry name" value="HTH_TetR"/>
</dbReference>
<dbReference type="RefSeq" id="WP_126915308.1">
    <property type="nucleotide sequence ID" value="NZ_CP034587.1"/>
</dbReference>
<dbReference type="Gene3D" id="1.10.357.10">
    <property type="entry name" value="Tetracycline Repressor, domain 2"/>
    <property type="match status" value="1"/>
</dbReference>
<accession>A0A3S9PKF6</accession>
<evidence type="ECO:0000256" key="1">
    <source>
        <dbReference type="ARBA" id="ARBA00023015"/>
    </source>
</evidence>
<evidence type="ECO:0000313" key="7">
    <source>
        <dbReference type="Proteomes" id="UP000267900"/>
    </source>
</evidence>
<dbReference type="InterPro" id="IPR009057">
    <property type="entry name" value="Homeodomain-like_sf"/>
</dbReference>
<dbReference type="AlphaFoldDB" id="A0A3S9PKF6"/>
<dbReference type="GO" id="GO:0003700">
    <property type="term" value="F:DNA-binding transcription factor activity"/>
    <property type="evidence" value="ECO:0007669"/>
    <property type="project" value="TreeGrafter"/>
</dbReference>
<feature type="domain" description="HTH tetR-type" evidence="5">
    <location>
        <begin position="6"/>
        <end position="66"/>
    </location>
</feature>
<evidence type="ECO:0000259" key="5">
    <source>
        <dbReference type="PROSITE" id="PS50977"/>
    </source>
</evidence>
<dbReference type="PRINTS" id="PR00455">
    <property type="entry name" value="HTHTETR"/>
</dbReference>
<reference evidence="6 7" key="1">
    <citation type="submission" date="2018-12" db="EMBL/GenBank/DDBJ databases">
        <title>The whole draft genome of Streptomyce luteoverticillatus CGMCC 15060.</title>
        <authorList>
            <person name="Feng Z."/>
            <person name="Chen G."/>
            <person name="Zhang J."/>
            <person name="Zhu H."/>
            <person name="Yu X."/>
            <person name="Zhang W."/>
            <person name="Zhang X."/>
        </authorList>
    </citation>
    <scope>NUCLEOTIDE SEQUENCE [LARGE SCALE GENOMIC DNA]</scope>
    <source>
        <strain evidence="6 7">CGMCC 15060</strain>
    </source>
</reference>
<dbReference type="SUPFAM" id="SSF46689">
    <property type="entry name" value="Homeodomain-like"/>
    <property type="match status" value="1"/>
</dbReference>
<evidence type="ECO:0000256" key="4">
    <source>
        <dbReference type="PROSITE-ProRule" id="PRU00335"/>
    </source>
</evidence>